<protein>
    <recommendedName>
        <fullName evidence="1">Bacterial Ig-like domain-containing protein</fullName>
    </recommendedName>
</protein>
<organism evidence="2 3">
    <name type="scientific">Ilex paraguariensis</name>
    <name type="common">yerba mate</name>
    <dbReference type="NCBI Taxonomy" id="185542"/>
    <lineage>
        <taxon>Eukaryota</taxon>
        <taxon>Viridiplantae</taxon>
        <taxon>Streptophyta</taxon>
        <taxon>Embryophyta</taxon>
        <taxon>Tracheophyta</taxon>
        <taxon>Spermatophyta</taxon>
        <taxon>Magnoliopsida</taxon>
        <taxon>eudicotyledons</taxon>
        <taxon>Gunneridae</taxon>
        <taxon>Pentapetalae</taxon>
        <taxon>asterids</taxon>
        <taxon>campanulids</taxon>
        <taxon>Aquifoliales</taxon>
        <taxon>Aquifoliaceae</taxon>
        <taxon>Ilex</taxon>
    </lineage>
</organism>
<comment type="caution">
    <text evidence="2">The sequence shown here is derived from an EMBL/GenBank/DDBJ whole genome shotgun (WGS) entry which is preliminary data.</text>
</comment>
<accession>A0ABC8SPI4</accession>
<reference evidence="2 3" key="1">
    <citation type="submission" date="2024-02" db="EMBL/GenBank/DDBJ databases">
        <authorList>
            <person name="Vignale AGUSTIN F."/>
            <person name="Sosa J E."/>
            <person name="Modenutti C."/>
        </authorList>
    </citation>
    <scope>NUCLEOTIDE SEQUENCE [LARGE SCALE GENOMIC DNA]</scope>
</reference>
<dbReference type="Pfam" id="PF19078">
    <property type="entry name" value="Big_12"/>
    <property type="match status" value="1"/>
</dbReference>
<keyword evidence="3" id="KW-1185">Reference proteome</keyword>
<proteinExistence type="predicted"/>
<evidence type="ECO:0000313" key="3">
    <source>
        <dbReference type="Proteomes" id="UP001642360"/>
    </source>
</evidence>
<name>A0ABC8SPI4_9AQUA</name>
<evidence type="ECO:0000313" key="2">
    <source>
        <dbReference type="EMBL" id="CAK9156552.1"/>
    </source>
</evidence>
<evidence type="ECO:0000259" key="1">
    <source>
        <dbReference type="Pfam" id="PF19078"/>
    </source>
</evidence>
<dbReference type="AlphaFoldDB" id="A0ABC8SPI4"/>
<dbReference type="PANTHER" id="PTHR34677">
    <property type="match status" value="1"/>
</dbReference>
<sequence>MVLSLKAHCDGSEVAVRFLKTPLAFSILKSVAFAFDVLVGANANTCTNCINNCKLDDYAASNCAAGEVSYIGLQDGNHTFEVCTRGSGGVGCASYNWTVDTVPPTAYVTAATSFTNASNIPVNILFTEPCHGGGGFRCTSVNDCNLLVYGAGQVEPNTLNVTQPNLKFSIIVSLSSSTQYGRVLLVMDKNFCTDSAGNKFTRTVNSSFLVHFDRRSVFVNLRTHIPEMLLQLNSETRTVLATNEHKKLKVYLYFTKPVLNSSAEILNALNTSQGSLLPTTGNNLGNRRFGFKVDNISSMAIVTVSLDSKLVISQQGTPVSPITPVTFLYDPRRPAVSLSTTSKMRTRETSISVLIKFVKPVFGFNSSHITISGGHLQSFHEMSRSIYAVDIQADDDIIFVSVPENITADVAGNRNLASNIMQVRHYTVPVISLVLSIFATTAFAVTSLAAGLLTISTASLQSIGVISTPSSSLTSDSARNLFRIACHIQVYALSRWLAVALPVEYYEFARGLQWSIPYFNLPWEMGNVQPAMVGSSSPTNPHSYSSKIHDSGILKSLDMAASIYGLPLTAVEYRSFFEVITLTLVCYVILCGLF</sequence>
<dbReference type="PANTHER" id="PTHR34677:SF1">
    <property type="entry name" value="TRANSMEMBRANE PROTEIN"/>
    <property type="match status" value="1"/>
</dbReference>
<dbReference type="Proteomes" id="UP001642360">
    <property type="component" value="Unassembled WGS sequence"/>
</dbReference>
<gene>
    <name evidence="2" type="ORF">ILEXP_LOCUS25099</name>
</gene>
<feature type="domain" description="Bacterial Ig-like" evidence="1">
    <location>
        <begin position="331"/>
        <end position="419"/>
    </location>
</feature>
<dbReference type="EMBL" id="CAUOFW020002880">
    <property type="protein sequence ID" value="CAK9156552.1"/>
    <property type="molecule type" value="Genomic_DNA"/>
</dbReference>
<dbReference type="InterPro" id="IPR044048">
    <property type="entry name" value="Big_12"/>
</dbReference>